<feature type="region of interest" description="Disordered" evidence="1">
    <location>
        <begin position="241"/>
        <end position="350"/>
    </location>
</feature>
<feature type="compositionally biased region" description="Low complexity" evidence="1">
    <location>
        <begin position="67"/>
        <end position="89"/>
    </location>
</feature>
<feature type="region of interest" description="Disordered" evidence="1">
    <location>
        <begin position="417"/>
        <end position="480"/>
    </location>
</feature>
<dbReference type="EMBL" id="MCFA01000224">
    <property type="protein sequence ID" value="ORX97961.1"/>
    <property type="molecule type" value="Genomic_DNA"/>
</dbReference>
<dbReference type="AlphaFoldDB" id="A0A1Y1YIW8"/>
<organism evidence="3 4">
    <name type="scientific">Clohesyomyces aquaticus</name>
    <dbReference type="NCBI Taxonomy" id="1231657"/>
    <lineage>
        <taxon>Eukaryota</taxon>
        <taxon>Fungi</taxon>
        <taxon>Dikarya</taxon>
        <taxon>Ascomycota</taxon>
        <taxon>Pezizomycotina</taxon>
        <taxon>Dothideomycetes</taxon>
        <taxon>Pleosporomycetidae</taxon>
        <taxon>Pleosporales</taxon>
        <taxon>Lindgomycetaceae</taxon>
        <taxon>Clohesyomyces</taxon>
    </lineage>
</organism>
<evidence type="ECO:0000313" key="4">
    <source>
        <dbReference type="Proteomes" id="UP000193144"/>
    </source>
</evidence>
<feature type="compositionally biased region" description="Polar residues" evidence="1">
    <location>
        <begin position="337"/>
        <end position="346"/>
    </location>
</feature>
<feature type="compositionally biased region" description="Polar residues" evidence="1">
    <location>
        <begin position="304"/>
        <end position="315"/>
    </location>
</feature>
<comment type="caution">
    <text evidence="3">The sequence shown here is derived from an EMBL/GenBank/DDBJ whole genome shotgun (WGS) entry which is preliminary data.</text>
</comment>
<feature type="compositionally biased region" description="Polar residues" evidence="1">
    <location>
        <begin position="1"/>
        <end position="25"/>
    </location>
</feature>
<dbReference type="OrthoDB" id="24581at2759"/>
<feature type="domain" description="CRIB" evidence="2">
    <location>
        <begin position="178"/>
        <end position="191"/>
    </location>
</feature>
<feature type="region of interest" description="Disordered" evidence="1">
    <location>
        <begin position="523"/>
        <end position="555"/>
    </location>
</feature>
<feature type="compositionally biased region" description="Low complexity" evidence="1">
    <location>
        <begin position="420"/>
        <end position="454"/>
    </location>
</feature>
<sequence length="877" mass="97099">MFLFNKNNPVPRSRQSSIESLVTDPSTSTSASTSDVWVSHSDASSYAEMPSPEQKERAVNTKRSSVFNLRTRSNTTTSTTSSFASLSSAMTGTDTSSHRSSQDFGYPTGHSNMEHPGARRSLFTRGKRSKRQSGQVSPGYSLEEVEEGENGYKRSSVLRKYRRGNASEGSIHHLKNRISSPFDFQHLTHTDRTQFPALEEASENELVAEFWAVRASQAPRRDLTGIKAEDLLFQDFSSENLANSDSRSQSSMGVRSPPLSPTSPRKQQPGSPMQDFTPRAIRSSRSVESFSQPGVKPHLHGHSRSVNPPSRSTSRIGLARIDDLPEEPSEKSEFSPRTASRSNRSSGMWERFAPLSPSTTGEKLPSIADEQTYFGHAVTTPDDSAIHTVTPPFSPNLDNVPEEFNCFFNPRPAPLPPVRSPMSPASPSFESFSFRNTQRSPRPRSNSRSSFTSPKTVQRSVMTRPISQMSDTLGSSAVTRKNPIRRIPTVRRKSNTWRMLDESWEDDVDYIYENALEADCDFDWDRTSSNGTFEDRDRTPEQQETRRPSTAMSHDMTVASSVAEEEQTMQTGLFTGNFRPSLLVPSTGNVPELAPRSAVSASTADSSVQTPSDVFEHGFSLAPSVLVHSEFKNIPREEMYDDLLAKYEGSDRHFPLIDASQSVTSSSRSSHVRSSKRSSYDSSLMSSGHGSASWSSPVRRSASSSGSLPELVHSRRARKNLDIMVDQLSDQVASIASFGEDYDEEMEDDDTTPPGRPSQDRTFFASDEEDHRDTIESEVKASLELARQGSTRSTRAPLHYHRHAASDGATKLLESPMPKAPELQPPPKNRNRSASSSNAMRESKQAYLSLFPAPPKHMAPLPTPNVRSPPTRSSPQL</sequence>
<feature type="compositionally biased region" description="Low complexity" evidence="1">
    <location>
        <begin position="680"/>
        <end position="711"/>
    </location>
</feature>
<proteinExistence type="predicted"/>
<feature type="compositionally biased region" description="Basic and acidic residues" evidence="1">
    <location>
        <begin position="533"/>
        <end position="547"/>
    </location>
</feature>
<feature type="region of interest" description="Disordered" evidence="1">
    <location>
        <begin position="741"/>
        <end position="877"/>
    </location>
</feature>
<feature type="compositionally biased region" description="Low complexity" evidence="1">
    <location>
        <begin position="660"/>
        <end position="669"/>
    </location>
</feature>
<feature type="region of interest" description="Disordered" evidence="1">
    <location>
        <begin position="592"/>
        <end position="611"/>
    </location>
</feature>
<feature type="compositionally biased region" description="Pro residues" evidence="1">
    <location>
        <begin position="852"/>
        <end position="863"/>
    </location>
</feature>
<feature type="compositionally biased region" description="Polar residues" evidence="1">
    <location>
        <begin position="455"/>
        <end position="479"/>
    </location>
</feature>
<feature type="compositionally biased region" description="Basic and acidic residues" evidence="1">
    <location>
        <begin position="769"/>
        <end position="781"/>
    </location>
</feature>
<feature type="compositionally biased region" description="Acidic residues" evidence="1">
    <location>
        <begin position="741"/>
        <end position="751"/>
    </location>
</feature>
<feature type="compositionally biased region" description="Basic and acidic residues" evidence="1">
    <location>
        <begin position="320"/>
        <end position="334"/>
    </location>
</feature>
<feature type="compositionally biased region" description="Low complexity" evidence="1">
    <location>
        <begin position="597"/>
        <end position="608"/>
    </location>
</feature>
<evidence type="ECO:0000313" key="3">
    <source>
        <dbReference type="EMBL" id="ORX97961.1"/>
    </source>
</evidence>
<feature type="compositionally biased region" description="Polar residues" evidence="1">
    <location>
        <begin position="241"/>
        <end position="253"/>
    </location>
</feature>
<feature type="region of interest" description="Disordered" evidence="1">
    <location>
        <begin position="658"/>
        <end position="711"/>
    </location>
</feature>
<dbReference type="Proteomes" id="UP000193144">
    <property type="component" value="Unassembled WGS sequence"/>
</dbReference>
<feature type="compositionally biased region" description="Polar residues" evidence="1">
    <location>
        <begin position="283"/>
        <end position="292"/>
    </location>
</feature>
<feature type="region of interest" description="Disordered" evidence="1">
    <location>
        <begin position="1"/>
        <end position="149"/>
    </location>
</feature>
<dbReference type="InterPro" id="IPR000095">
    <property type="entry name" value="CRIB_dom"/>
</dbReference>
<evidence type="ECO:0000259" key="2">
    <source>
        <dbReference type="PROSITE" id="PS50108"/>
    </source>
</evidence>
<dbReference type="STRING" id="1231657.A0A1Y1YIW8"/>
<protein>
    <recommendedName>
        <fullName evidence="2">CRIB domain-containing protein</fullName>
    </recommendedName>
</protein>
<reference evidence="3 4" key="1">
    <citation type="submission" date="2016-07" db="EMBL/GenBank/DDBJ databases">
        <title>Pervasive Adenine N6-methylation of Active Genes in Fungi.</title>
        <authorList>
            <consortium name="DOE Joint Genome Institute"/>
            <person name="Mondo S.J."/>
            <person name="Dannebaum R.O."/>
            <person name="Kuo R.C."/>
            <person name="Labutti K."/>
            <person name="Haridas S."/>
            <person name="Kuo A."/>
            <person name="Salamov A."/>
            <person name="Ahrendt S.R."/>
            <person name="Lipzen A."/>
            <person name="Sullivan W."/>
            <person name="Andreopoulos W.B."/>
            <person name="Clum A."/>
            <person name="Lindquist E."/>
            <person name="Daum C."/>
            <person name="Ramamoorthy G.K."/>
            <person name="Gryganskyi A."/>
            <person name="Culley D."/>
            <person name="Magnuson J.K."/>
            <person name="James T.Y."/>
            <person name="O'Malley M.A."/>
            <person name="Stajich J.E."/>
            <person name="Spatafora J.W."/>
            <person name="Visel A."/>
            <person name="Grigoriev I.V."/>
        </authorList>
    </citation>
    <scope>NUCLEOTIDE SEQUENCE [LARGE SCALE GENOMIC DNA]</scope>
    <source>
        <strain evidence="3 4">CBS 115471</strain>
    </source>
</reference>
<name>A0A1Y1YIW8_9PLEO</name>
<feature type="compositionally biased region" description="Polar residues" evidence="1">
    <location>
        <begin position="865"/>
        <end position="877"/>
    </location>
</feature>
<accession>A0A1Y1YIW8</accession>
<keyword evidence="4" id="KW-1185">Reference proteome</keyword>
<feature type="compositionally biased region" description="Polar residues" evidence="1">
    <location>
        <begin position="262"/>
        <end position="271"/>
    </location>
</feature>
<evidence type="ECO:0000256" key="1">
    <source>
        <dbReference type="SAM" id="MobiDB-lite"/>
    </source>
</evidence>
<gene>
    <name evidence="3" type="ORF">BCR34DRAFT_593334</name>
</gene>
<dbReference type="PROSITE" id="PS50108">
    <property type="entry name" value="CRIB"/>
    <property type="match status" value="1"/>
</dbReference>